<feature type="region of interest" description="Disordered" evidence="3">
    <location>
        <begin position="146"/>
        <end position="172"/>
    </location>
</feature>
<organism evidence="4 5">
    <name type="scientific">Coffea canephora</name>
    <name type="common">Robusta coffee</name>
    <dbReference type="NCBI Taxonomy" id="49390"/>
    <lineage>
        <taxon>Eukaryota</taxon>
        <taxon>Viridiplantae</taxon>
        <taxon>Streptophyta</taxon>
        <taxon>Embryophyta</taxon>
        <taxon>Tracheophyta</taxon>
        <taxon>Spermatophyta</taxon>
        <taxon>Magnoliopsida</taxon>
        <taxon>eudicotyledons</taxon>
        <taxon>Gunneridae</taxon>
        <taxon>Pentapetalae</taxon>
        <taxon>asterids</taxon>
        <taxon>lamiids</taxon>
        <taxon>Gentianales</taxon>
        <taxon>Rubiaceae</taxon>
        <taxon>Ixoroideae</taxon>
        <taxon>Gardenieae complex</taxon>
        <taxon>Bertiereae - Coffeeae clade</taxon>
        <taxon>Coffeeae</taxon>
        <taxon>Coffea</taxon>
    </lineage>
</organism>
<keyword evidence="2" id="KW-0677">Repeat</keyword>
<dbReference type="Gene3D" id="2.120.10.80">
    <property type="entry name" value="Kelch-type beta propeller"/>
    <property type="match status" value="2"/>
</dbReference>
<dbReference type="GO" id="GO:0005829">
    <property type="term" value="C:cytosol"/>
    <property type="evidence" value="ECO:0007669"/>
    <property type="project" value="TreeGrafter"/>
</dbReference>
<evidence type="ECO:0000313" key="4">
    <source>
        <dbReference type="EMBL" id="CDP19230.1"/>
    </source>
</evidence>
<evidence type="ECO:0000256" key="2">
    <source>
        <dbReference type="ARBA" id="ARBA00022737"/>
    </source>
</evidence>
<evidence type="ECO:0000256" key="3">
    <source>
        <dbReference type="SAM" id="MobiDB-lite"/>
    </source>
</evidence>
<dbReference type="AlphaFoldDB" id="A0A068VEK9"/>
<dbReference type="InterPro" id="IPR015915">
    <property type="entry name" value="Kelch-typ_b-propeller"/>
</dbReference>
<dbReference type="STRING" id="49390.A0A068VEK9"/>
<proteinExistence type="predicted"/>
<evidence type="ECO:0000256" key="1">
    <source>
        <dbReference type="ARBA" id="ARBA00022441"/>
    </source>
</evidence>
<dbReference type="GO" id="GO:0006869">
    <property type="term" value="P:lipid transport"/>
    <property type="evidence" value="ECO:0007669"/>
    <property type="project" value="TreeGrafter"/>
</dbReference>
<accession>A0A068VEK9</accession>
<feature type="compositionally biased region" description="Polar residues" evidence="3">
    <location>
        <begin position="161"/>
        <end position="172"/>
    </location>
</feature>
<dbReference type="EMBL" id="HG739468">
    <property type="protein sequence ID" value="CDP19230.1"/>
    <property type="molecule type" value="Genomic_DNA"/>
</dbReference>
<evidence type="ECO:0000313" key="5">
    <source>
        <dbReference type="Proteomes" id="UP000295252"/>
    </source>
</evidence>
<dbReference type="Gramene" id="CDP19230">
    <property type="protein sequence ID" value="CDP19230"/>
    <property type="gene ID" value="GSCOC_T00005621001"/>
</dbReference>
<gene>
    <name evidence="4" type="ORF">GSCOC_T00005621001</name>
</gene>
<dbReference type="PANTHER" id="PTHR46093:SF3">
    <property type="entry name" value="ACYL-COA-BINDING DOMAIN-CONTAINING PROTEIN 4"/>
    <property type="match status" value="1"/>
</dbReference>
<dbReference type="PANTHER" id="PTHR46093">
    <property type="entry name" value="ACYL-COA-BINDING DOMAIN-CONTAINING PROTEIN 5"/>
    <property type="match status" value="1"/>
</dbReference>
<dbReference type="InterPro" id="IPR006652">
    <property type="entry name" value="Kelch_1"/>
</dbReference>
<dbReference type="Pfam" id="PF24681">
    <property type="entry name" value="Kelch_KLHDC2_KLHL20_DRC7"/>
    <property type="match status" value="1"/>
</dbReference>
<keyword evidence="5" id="KW-1185">Reference proteome</keyword>
<protein>
    <submittedName>
        <fullName evidence="4">DH200=94 genomic scaffold, scaffold_384</fullName>
    </submittedName>
</protein>
<dbReference type="SUPFAM" id="SSF117281">
    <property type="entry name" value="Kelch motif"/>
    <property type="match status" value="1"/>
</dbReference>
<dbReference type="InterPro" id="IPR011043">
    <property type="entry name" value="Gal_Oxase/kelch_b-propeller"/>
</dbReference>
<dbReference type="GO" id="GO:0000062">
    <property type="term" value="F:fatty-acyl-CoA binding"/>
    <property type="evidence" value="ECO:0007669"/>
    <property type="project" value="TreeGrafter"/>
</dbReference>
<dbReference type="Pfam" id="PF01344">
    <property type="entry name" value="Kelch_1"/>
    <property type="match status" value="1"/>
</dbReference>
<dbReference type="Proteomes" id="UP000295252">
    <property type="component" value="Unassembled WGS sequence"/>
</dbReference>
<name>A0A068VEK9_COFCA</name>
<dbReference type="SUPFAM" id="SSF50965">
    <property type="entry name" value="Galactose oxidase, central domain"/>
    <property type="match status" value="1"/>
</dbReference>
<sequence length="492" mass="55027">MTRYIDYQTPSDFGGYQPWNYPSEPRFGRDEVEDQKLVARFLQAVAYIGLDDSTDAFDVLYSKYSLRHSLRLYRFYKKATGRSGSDRVPESSDPDFLEMLQYYSQDALPGLTYVDGMKFFLDTMKKADPNWFSKYCEEIRMDTEVNQSGKLESATDKGYPDNQTIPAENGNSSSTWNLRFPEGLATVSLYDQWFAPPVSGPCPRGRYKHGAAVTDDKMYIYGGVYNGCRLDDLQVLDLKSWTWTRVEVKASPDGSFASHSLIAWEGDKLLAVGHHVKDPLGIMQVKVFDLQTCSWSTLKIYGKPPVSRDGYSATLMGVSLIIFGGQDAKQSFSNNLHILDLETMNWGKVDTLGVPPSPRSDHVAAIHADRYFFVFGGCSHATCFNDLHVLDLQNKEWSRPAQKGEIPSPRAGHAGVTVGELWFIFGGGDHKRGVSQSVVLNMSTLVWSVIKRVQGFASLAREGLTSVLGSYNGEDVLVFFGGYDGQYTNQVK</sequence>
<dbReference type="InParanoid" id="A0A068VEK9"/>
<dbReference type="PhylomeDB" id="A0A068VEK9"/>
<keyword evidence="1" id="KW-0880">Kelch repeat</keyword>
<reference evidence="5" key="1">
    <citation type="journal article" date="2014" name="Science">
        <title>The coffee genome provides insight into the convergent evolution of caffeine biosynthesis.</title>
        <authorList>
            <person name="Denoeud F."/>
            <person name="Carretero-Paulet L."/>
            <person name="Dereeper A."/>
            <person name="Droc G."/>
            <person name="Guyot R."/>
            <person name="Pietrella M."/>
            <person name="Zheng C."/>
            <person name="Alberti A."/>
            <person name="Anthony F."/>
            <person name="Aprea G."/>
            <person name="Aury J.M."/>
            <person name="Bento P."/>
            <person name="Bernard M."/>
            <person name="Bocs S."/>
            <person name="Campa C."/>
            <person name="Cenci A."/>
            <person name="Combes M.C."/>
            <person name="Crouzillat D."/>
            <person name="Da Silva C."/>
            <person name="Daddiego L."/>
            <person name="De Bellis F."/>
            <person name="Dussert S."/>
            <person name="Garsmeur O."/>
            <person name="Gayraud T."/>
            <person name="Guignon V."/>
            <person name="Jahn K."/>
            <person name="Jamilloux V."/>
            <person name="Joet T."/>
            <person name="Labadie K."/>
            <person name="Lan T."/>
            <person name="Leclercq J."/>
            <person name="Lepelley M."/>
            <person name="Leroy T."/>
            <person name="Li L.T."/>
            <person name="Librado P."/>
            <person name="Lopez L."/>
            <person name="Munoz A."/>
            <person name="Noel B."/>
            <person name="Pallavicini A."/>
            <person name="Perrotta G."/>
            <person name="Poncet V."/>
            <person name="Pot D."/>
            <person name="Priyono X."/>
            <person name="Rigoreau M."/>
            <person name="Rouard M."/>
            <person name="Rozas J."/>
            <person name="Tranchant-Dubreuil C."/>
            <person name="VanBuren R."/>
            <person name="Zhang Q."/>
            <person name="Andrade A.C."/>
            <person name="Argout X."/>
            <person name="Bertrand B."/>
            <person name="de Kochko A."/>
            <person name="Graziosi G."/>
            <person name="Henry R.J."/>
            <person name="Jayarama X."/>
            <person name="Ming R."/>
            <person name="Nagai C."/>
            <person name="Rounsley S."/>
            <person name="Sankoff D."/>
            <person name="Giuliano G."/>
            <person name="Albert V.A."/>
            <person name="Wincker P."/>
            <person name="Lashermes P."/>
        </authorList>
    </citation>
    <scope>NUCLEOTIDE SEQUENCE [LARGE SCALE GENOMIC DNA]</scope>
    <source>
        <strain evidence="5">cv. DH200-94</strain>
    </source>
</reference>